<reference evidence="2 3" key="1">
    <citation type="journal article" date="2015" name="Microbiome">
        <title>Genomic resolution of linkages in carbon, nitrogen, and sulfur cycling among widespread estuary sediment bacteria.</title>
        <authorList>
            <person name="Baker B.J."/>
            <person name="Lazar C.S."/>
            <person name="Teske A.P."/>
            <person name="Dick G.J."/>
        </authorList>
    </citation>
    <scope>NUCLEOTIDE SEQUENCE [LARGE SCALE GENOMIC DNA]</scope>
    <source>
        <strain evidence="2">DG_26</strain>
    </source>
</reference>
<dbReference type="PROSITE" id="PS51186">
    <property type="entry name" value="GNAT"/>
    <property type="match status" value="1"/>
</dbReference>
<dbReference type="AlphaFoldDB" id="A0A0S7WJI2"/>
<evidence type="ECO:0000259" key="1">
    <source>
        <dbReference type="PROSITE" id="PS51186"/>
    </source>
</evidence>
<sequence>MNLVIRNLTQTSLKEAPEWNAHPFSCKYCLYWEYPQFQLQVTSHTREELLRKKSRWLRATRRAFGNCGKILEVDRISGGYVQYAPAEFLPNVSNYPWIQPSNDAVLISCLFIPDEKLRSLGLGSLLLTTVLDELKRRRITAVETFARKEISENPSGPVEFYLRNGFRIHRDDSEYPLMRFEF</sequence>
<proteinExistence type="predicted"/>
<dbReference type="InterPro" id="IPR016181">
    <property type="entry name" value="Acyl_CoA_acyltransferase"/>
</dbReference>
<dbReference type="SUPFAM" id="SSF55729">
    <property type="entry name" value="Acyl-CoA N-acyltransferases (Nat)"/>
    <property type="match status" value="1"/>
</dbReference>
<gene>
    <name evidence="2" type="ORF">AMJ40_03465</name>
</gene>
<protein>
    <recommendedName>
        <fullName evidence="1">N-acetyltransferase domain-containing protein</fullName>
    </recommendedName>
</protein>
<dbReference type="Proteomes" id="UP000051124">
    <property type="component" value="Unassembled WGS sequence"/>
</dbReference>
<organism evidence="2 3">
    <name type="scientific">candidate division TA06 bacterium DG_26</name>
    <dbReference type="NCBI Taxonomy" id="1703771"/>
    <lineage>
        <taxon>Bacteria</taxon>
        <taxon>Bacteria division TA06</taxon>
    </lineage>
</organism>
<dbReference type="Gene3D" id="3.40.630.30">
    <property type="match status" value="1"/>
</dbReference>
<accession>A0A0S7WJI2</accession>
<feature type="domain" description="N-acetyltransferase" evidence="1">
    <location>
        <begin position="3"/>
        <end position="182"/>
    </location>
</feature>
<evidence type="ECO:0000313" key="2">
    <source>
        <dbReference type="EMBL" id="KPJ50278.1"/>
    </source>
</evidence>
<comment type="caution">
    <text evidence="2">The sequence shown here is derived from an EMBL/GenBank/DDBJ whole genome shotgun (WGS) entry which is preliminary data.</text>
</comment>
<dbReference type="InterPro" id="IPR000182">
    <property type="entry name" value="GNAT_dom"/>
</dbReference>
<name>A0A0S7WJI2_UNCT6</name>
<dbReference type="EMBL" id="LIZT01000026">
    <property type="protein sequence ID" value="KPJ50278.1"/>
    <property type="molecule type" value="Genomic_DNA"/>
</dbReference>
<dbReference type="GO" id="GO:0016747">
    <property type="term" value="F:acyltransferase activity, transferring groups other than amino-acyl groups"/>
    <property type="evidence" value="ECO:0007669"/>
    <property type="project" value="InterPro"/>
</dbReference>
<evidence type="ECO:0000313" key="3">
    <source>
        <dbReference type="Proteomes" id="UP000051124"/>
    </source>
</evidence>